<dbReference type="RefSeq" id="WP_039185724.1">
    <property type="nucleotide sequence ID" value="NZ_CAUFSP010000018.1"/>
</dbReference>
<accession>A0A2A2MDL9</accession>
<keyword evidence="3" id="KW-1185">Reference proteome</keyword>
<feature type="signal peptide" evidence="1">
    <location>
        <begin position="1"/>
        <end position="31"/>
    </location>
</feature>
<feature type="chain" id="PRO_5013036585" evidence="1">
    <location>
        <begin position="32"/>
        <end position="334"/>
    </location>
</feature>
<dbReference type="Gene3D" id="2.60.40.1090">
    <property type="entry name" value="Fimbrial-type adhesion domain"/>
    <property type="match status" value="1"/>
</dbReference>
<keyword evidence="1" id="KW-0732">Signal</keyword>
<sequence length="334" mass="35600">MWNISVLKKIRFNYASILLLPVILFCNTSFADCQTDVPIELPGTTKTIYVSRDYTDPVMRGNYVLSTLNVTFTCQYNDEAPTAKLNASPTGSFDPSSPFGPDFQGNTAVSLTGGGLGIEVYETPEGRSPVWFASFMTQPNAGFPASQHFSAEFGVDLVSLNNGSAVTAGAHSFSGQVGIIYFRQTSQSIPVIMGAFNLNVIFTSCQLNASEANLSWTNLSSADIISGVVPPQEARVGADCGDVPTPVAITFSSSRGYVNAAQGIVKTDSDGSNNLGLQLSWVSTGQPINMNETVHDTIKAQQFDVSAKPVAINSGAPVKSGDYNGTVTMMFTYR</sequence>
<reference evidence="2 3" key="1">
    <citation type="submission" date="2017-08" db="EMBL/GenBank/DDBJ databases">
        <title>Draft Genome Sequence of Hafnia alvei CITHA-6 Isolated from Raw Bovine Milk.</title>
        <authorList>
            <person name="Culligan E.P."/>
            <person name="Mcsweeney A."/>
            <person name="O'Doherty C."/>
            <person name="Gleeson E."/>
            <person name="O'Riordan D."/>
            <person name="Sleator R.D."/>
        </authorList>
    </citation>
    <scope>NUCLEOTIDE SEQUENCE [LARGE SCALE GENOMIC DNA]</scope>
    <source>
        <strain evidence="2 3">CITHA-6</strain>
    </source>
</reference>
<gene>
    <name evidence="2" type="ORF">CJD50_10695</name>
</gene>
<protein>
    <submittedName>
        <fullName evidence="2">Uncharacterized protein</fullName>
    </submittedName>
</protein>
<evidence type="ECO:0000313" key="3">
    <source>
        <dbReference type="Proteomes" id="UP000218796"/>
    </source>
</evidence>
<dbReference type="InterPro" id="IPR036937">
    <property type="entry name" value="Adhesion_dom_fimbrial_sf"/>
</dbReference>
<organism evidence="2 3">
    <name type="scientific">Hafnia paralvei</name>
    <dbReference type="NCBI Taxonomy" id="546367"/>
    <lineage>
        <taxon>Bacteria</taxon>
        <taxon>Pseudomonadati</taxon>
        <taxon>Pseudomonadota</taxon>
        <taxon>Gammaproteobacteria</taxon>
        <taxon>Enterobacterales</taxon>
        <taxon>Hafniaceae</taxon>
        <taxon>Hafnia</taxon>
    </lineage>
</organism>
<dbReference type="EMBL" id="NQMS01000003">
    <property type="protein sequence ID" value="PAV96900.1"/>
    <property type="molecule type" value="Genomic_DNA"/>
</dbReference>
<dbReference type="AlphaFoldDB" id="A0A2A2MDL9"/>
<evidence type="ECO:0000256" key="1">
    <source>
        <dbReference type="SAM" id="SignalP"/>
    </source>
</evidence>
<proteinExistence type="predicted"/>
<dbReference type="GO" id="GO:0007155">
    <property type="term" value="P:cell adhesion"/>
    <property type="evidence" value="ECO:0007669"/>
    <property type="project" value="InterPro"/>
</dbReference>
<dbReference type="OrthoDB" id="6636415at2"/>
<dbReference type="Proteomes" id="UP000218796">
    <property type="component" value="Unassembled WGS sequence"/>
</dbReference>
<evidence type="ECO:0000313" key="2">
    <source>
        <dbReference type="EMBL" id="PAV96900.1"/>
    </source>
</evidence>
<name>A0A2A2MDL9_9GAMM</name>
<dbReference type="GO" id="GO:0009289">
    <property type="term" value="C:pilus"/>
    <property type="evidence" value="ECO:0007669"/>
    <property type="project" value="InterPro"/>
</dbReference>
<dbReference type="InterPro" id="IPR008966">
    <property type="entry name" value="Adhesion_dom_sf"/>
</dbReference>
<comment type="caution">
    <text evidence="2">The sequence shown here is derived from an EMBL/GenBank/DDBJ whole genome shotgun (WGS) entry which is preliminary data.</text>
</comment>
<dbReference type="SUPFAM" id="SSF49401">
    <property type="entry name" value="Bacterial adhesins"/>
    <property type="match status" value="1"/>
</dbReference>